<evidence type="ECO:0000256" key="3">
    <source>
        <dbReference type="ARBA" id="ARBA00022679"/>
    </source>
</evidence>
<feature type="region of interest" description="N-terminal hotdog fold" evidence="4">
    <location>
        <begin position="3465"/>
        <end position="3582"/>
    </location>
</feature>
<dbReference type="SUPFAM" id="SSF52151">
    <property type="entry name" value="FabD/lysophospholipase-like"/>
    <property type="match status" value="4"/>
</dbReference>
<dbReference type="InterPro" id="IPR049552">
    <property type="entry name" value="PKS_DH_N"/>
</dbReference>
<dbReference type="CDD" id="cd00833">
    <property type="entry name" value="PKS"/>
    <property type="match status" value="3"/>
</dbReference>
<dbReference type="SMART" id="SM00823">
    <property type="entry name" value="PKS_PP"/>
    <property type="match status" value="4"/>
</dbReference>
<feature type="domain" description="PKS/mFAS DH" evidence="7">
    <location>
        <begin position="3465"/>
        <end position="3761"/>
    </location>
</feature>
<dbReference type="Pfam" id="PF08241">
    <property type="entry name" value="Methyltransf_11"/>
    <property type="match status" value="1"/>
</dbReference>
<dbReference type="RefSeq" id="WP_394849576.1">
    <property type="nucleotide sequence ID" value="NZ_CP089982.1"/>
</dbReference>
<dbReference type="EMBL" id="CP089982">
    <property type="protein sequence ID" value="WXA98948.1"/>
    <property type="molecule type" value="Genomic_DNA"/>
</dbReference>
<feature type="active site" description="Proton acceptor; for dehydratase activity" evidence="4">
    <location>
        <position position="1771"/>
    </location>
</feature>
<gene>
    <name evidence="8" type="ORF">LZC95_19265</name>
</gene>
<feature type="active site" description="Proton donor; for dehydratase activity" evidence="4">
    <location>
        <position position="5307"/>
    </location>
</feature>
<dbReference type="SUPFAM" id="SSF51735">
    <property type="entry name" value="NAD(P)-binding Rossmann-fold domains"/>
    <property type="match status" value="6"/>
</dbReference>
<feature type="domain" description="Ketosynthase family 3 (KS3)" evidence="6">
    <location>
        <begin position="845"/>
        <end position="1269"/>
    </location>
</feature>
<evidence type="ECO:0000313" key="9">
    <source>
        <dbReference type="Proteomes" id="UP001379533"/>
    </source>
</evidence>
<dbReference type="Pfam" id="PF02801">
    <property type="entry name" value="Ketoacyl-synt_C"/>
    <property type="match status" value="3"/>
</dbReference>
<dbReference type="InterPro" id="IPR009081">
    <property type="entry name" value="PP-bd_ACP"/>
</dbReference>
<evidence type="ECO:0000256" key="1">
    <source>
        <dbReference type="ARBA" id="ARBA00022450"/>
    </source>
</evidence>
<dbReference type="Pfam" id="PF21089">
    <property type="entry name" value="PKS_DH_N"/>
    <property type="match status" value="3"/>
</dbReference>
<dbReference type="CDD" id="cd02440">
    <property type="entry name" value="AdoMet_MTases"/>
    <property type="match status" value="1"/>
</dbReference>
<dbReference type="InterPro" id="IPR036736">
    <property type="entry name" value="ACP-like_sf"/>
</dbReference>
<dbReference type="Pfam" id="PF16197">
    <property type="entry name" value="KAsynt_C_assoc"/>
    <property type="match status" value="3"/>
</dbReference>
<feature type="active site" description="Proton donor; for dehydratase activity" evidence="4">
    <location>
        <position position="1937"/>
    </location>
</feature>
<feature type="domain" description="Carrier" evidence="5">
    <location>
        <begin position="2484"/>
        <end position="2559"/>
    </location>
</feature>
<dbReference type="InterPro" id="IPR013968">
    <property type="entry name" value="PKS_KR"/>
</dbReference>
<feature type="domain" description="Ketosynthase family 3 (KS3)" evidence="6">
    <location>
        <begin position="4238"/>
        <end position="4662"/>
    </location>
</feature>
<feature type="domain" description="Carrier" evidence="5">
    <location>
        <begin position="5799"/>
        <end position="5874"/>
    </location>
</feature>
<organism evidence="8 9">
    <name type="scientific">Pendulispora brunnea</name>
    <dbReference type="NCBI Taxonomy" id="2905690"/>
    <lineage>
        <taxon>Bacteria</taxon>
        <taxon>Pseudomonadati</taxon>
        <taxon>Myxococcota</taxon>
        <taxon>Myxococcia</taxon>
        <taxon>Myxococcales</taxon>
        <taxon>Sorangiineae</taxon>
        <taxon>Pendulisporaceae</taxon>
        <taxon>Pendulispora</taxon>
    </lineage>
</organism>
<dbReference type="SMART" id="SM00826">
    <property type="entry name" value="PKS_DH"/>
    <property type="match status" value="3"/>
</dbReference>
<dbReference type="InterPro" id="IPR014043">
    <property type="entry name" value="Acyl_transferase_dom"/>
</dbReference>
<evidence type="ECO:0000256" key="2">
    <source>
        <dbReference type="ARBA" id="ARBA00022553"/>
    </source>
</evidence>
<dbReference type="InterPro" id="IPR049551">
    <property type="entry name" value="PKS_DH_C"/>
</dbReference>
<dbReference type="PANTHER" id="PTHR43775">
    <property type="entry name" value="FATTY ACID SYNTHASE"/>
    <property type="match status" value="1"/>
</dbReference>
<dbReference type="InterPro" id="IPR057326">
    <property type="entry name" value="KR_dom"/>
</dbReference>
<dbReference type="InterPro" id="IPR006162">
    <property type="entry name" value="Ppantetheine_attach_site"/>
</dbReference>
<dbReference type="PROSITE" id="PS50075">
    <property type="entry name" value="CARRIER"/>
    <property type="match status" value="4"/>
</dbReference>
<dbReference type="SMART" id="SM00827">
    <property type="entry name" value="PKS_AT"/>
    <property type="match status" value="4"/>
</dbReference>
<evidence type="ECO:0000256" key="4">
    <source>
        <dbReference type="PROSITE-ProRule" id="PRU01363"/>
    </source>
</evidence>
<dbReference type="InterPro" id="IPR049900">
    <property type="entry name" value="PKS_mFAS_DH"/>
</dbReference>
<dbReference type="Gene3D" id="1.10.1200.10">
    <property type="entry name" value="ACP-like"/>
    <property type="match status" value="4"/>
</dbReference>
<proteinExistence type="predicted"/>
<dbReference type="InterPro" id="IPR020806">
    <property type="entry name" value="PKS_PP-bd"/>
</dbReference>
<dbReference type="InterPro" id="IPR029063">
    <property type="entry name" value="SAM-dependent_MTases_sf"/>
</dbReference>
<dbReference type="PANTHER" id="PTHR43775:SF51">
    <property type="entry name" value="INACTIVE PHENOLPHTHIOCEROL SYNTHESIS POLYKETIDE SYNTHASE TYPE I PKS1-RELATED"/>
    <property type="match status" value="1"/>
</dbReference>
<dbReference type="InterPro" id="IPR032821">
    <property type="entry name" value="PKS_assoc"/>
</dbReference>
<dbReference type="InterPro" id="IPR018201">
    <property type="entry name" value="Ketoacyl_synth_AS"/>
</dbReference>
<feature type="domain" description="Ketosynthase family 3 (KS3)" evidence="6">
    <location>
        <begin position="2581"/>
        <end position="3005"/>
    </location>
</feature>
<dbReference type="SMART" id="SM00825">
    <property type="entry name" value="PKS_KS"/>
    <property type="match status" value="3"/>
</dbReference>
<feature type="active site" description="Proton donor; for dehydratase activity" evidence="4">
    <location>
        <position position="3653"/>
    </location>
</feature>
<reference evidence="8 9" key="1">
    <citation type="submission" date="2021-12" db="EMBL/GenBank/DDBJ databases">
        <title>Discovery of the Pendulisporaceae a myxobacterial family with distinct sporulation behavior and unique specialized metabolism.</title>
        <authorList>
            <person name="Garcia R."/>
            <person name="Popoff A."/>
            <person name="Bader C.D."/>
            <person name="Loehr J."/>
            <person name="Walesch S."/>
            <person name="Walt C."/>
            <person name="Boldt J."/>
            <person name="Bunk B."/>
            <person name="Haeckl F.J.F.P.J."/>
            <person name="Gunesch A.P."/>
            <person name="Birkelbach J."/>
            <person name="Nuebel U."/>
            <person name="Pietschmann T."/>
            <person name="Bach T."/>
            <person name="Mueller R."/>
        </authorList>
    </citation>
    <scope>NUCLEOTIDE SEQUENCE [LARGE SCALE GENOMIC DNA]</scope>
    <source>
        <strain evidence="8 9">MSr12523</strain>
    </source>
</reference>
<dbReference type="InterPro" id="IPR050091">
    <property type="entry name" value="PKS_NRPS_Biosynth_Enz"/>
</dbReference>
<feature type="domain" description="PKS/mFAS DH" evidence="7">
    <location>
        <begin position="1739"/>
        <end position="2010"/>
    </location>
</feature>
<dbReference type="PROSITE" id="PS52004">
    <property type="entry name" value="KS3_2"/>
    <property type="match status" value="3"/>
</dbReference>
<dbReference type="Gene3D" id="3.40.366.10">
    <property type="entry name" value="Malonyl-Coenzyme A Acyl Carrier Protein, domain 2"/>
    <property type="match status" value="4"/>
</dbReference>
<dbReference type="Pfam" id="PF00109">
    <property type="entry name" value="ketoacyl-synt"/>
    <property type="match status" value="3"/>
</dbReference>
<evidence type="ECO:0000259" key="6">
    <source>
        <dbReference type="PROSITE" id="PS52004"/>
    </source>
</evidence>
<evidence type="ECO:0000313" key="8">
    <source>
        <dbReference type="EMBL" id="WXA98948.1"/>
    </source>
</evidence>
<feature type="region of interest" description="C-terminal hotdog fold" evidence="4">
    <location>
        <begin position="3594"/>
        <end position="3761"/>
    </location>
</feature>
<dbReference type="InterPro" id="IPR014030">
    <property type="entry name" value="Ketoacyl_synth_N"/>
</dbReference>
<dbReference type="Gene3D" id="3.40.47.10">
    <property type="match status" value="3"/>
</dbReference>
<dbReference type="InterPro" id="IPR014031">
    <property type="entry name" value="Ketoacyl_synth_C"/>
</dbReference>
<dbReference type="PROSITE" id="PS00606">
    <property type="entry name" value="KS3_1"/>
    <property type="match status" value="2"/>
</dbReference>
<feature type="active site" description="Proton acceptor; for dehydratase activity" evidence="4">
    <location>
        <position position="5151"/>
    </location>
</feature>
<dbReference type="SUPFAM" id="SSF47336">
    <property type="entry name" value="ACP-like"/>
    <property type="match status" value="4"/>
</dbReference>
<feature type="active site" description="Proton acceptor; for dehydratase activity" evidence="4">
    <location>
        <position position="3497"/>
    </location>
</feature>
<feature type="region of interest" description="C-terminal hotdog fold" evidence="4">
    <location>
        <begin position="5248"/>
        <end position="5407"/>
    </location>
</feature>
<dbReference type="Gene3D" id="3.40.50.720">
    <property type="entry name" value="NAD(P)-binding Rossmann-like Domain"/>
    <property type="match status" value="3"/>
</dbReference>
<dbReference type="Pfam" id="PF08659">
    <property type="entry name" value="KR"/>
    <property type="match status" value="3"/>
</dbReference>
<feature type="domain" description="Carrier" evidence="5">
    <location>
        <begin position="4143"/>
        <end position="4218"/>
    </location>
</feature>
<dbReference type="InterPro" id="IPR013216">
    <property type="entry name" value="Methyltransf_11"/>
</dbReference>
<keyword evidence="2" id="KW-0597">Phosphoprotein</keyword>
<feature type="region of interest" description="C-terminal hotdog fold" evidence="4">
    <location>
        <begin position="1876"/>
        <end position="2010"/>
    </location>
</feature>
<dbReference type="Pfam" id="PF00550">
    <property type="entry name" value="PP-binding"/>
    <property type="match status" value="4"/>
</dbReference>
<dbReference type="InterPro" id="IPR036291">
    <property type="entry name" value="NAD(P)-bd_dom_sf"/>
</dbReference>
<feature type="domain" description="PKS/mFAS DH" evidence="7">
    <location>
        <begin position="5119"/>
        <end position="5407"/>
    </location>
</feature>
<feature type="region of interest" description="N-terminal hotdog fold" evidence="4">
    <location>
        <begin position="1739"/>
        <end position="1862"/>
    </location>
</feature>
<dbReference type="SUPFAM" id="SSF53335">
    <property type="entry name" value="S-adenosyl-L-methionine-dependent methyltransferases"/>
    <property type="match status" value="1"/>
</dbReference>
<dbReference type="Pfam" id="PF22953">
    <property type="entry name" value="SpnB_Rossmann"/>
    <property type="match status" value="2"/>
</dbReference>
<dbReference type="PROSITE" id="PS52019">
    <property type="entry name" value="PKS_MFAS_DH"/>
    <property type="match status" value="3"/>
</dbReference>
<accession>A0ABZ2KNN1</accession>
<keyword evidence="3" id="KW-0808">Transferase</keyword>
<dbReference type="InterPro" id="IPR016039">
    <property type="entry name" value="Thiolase-like"/>
</dbReference>
<name>A0ABZ2KNN1_9BACT</name>
<feature type="domain" description="Carrier" evidence="5">
    <location>
        <begin position="747"/>
        <end position="825"/>
    </location>
</feature>
<dbReference type="Pfam" id="PF14765">
    <property type="entry name" value="PS-DH"/>
    <property type="match status" value="3"/>
</dbReference>
<dbReference type="CDD" id="cd08956">
    <property type="entry name" value="KR_3_FAS_SDR_x"/>
    <property type="match status" value="3"/>
</dbReference>
<evidence type="ECO:0000259" key="5">
    <source>
        <dbReference type="PROSITE" id="PS50075"/>
    </source>
</evidence>
<dbReference type="InterPro" id="IPR001227">
    <property type="entry name" value="Ac_transferase_dom_sf"/>
</dbReference>
<keyword evidence="1" id="KW-0596">Phosphopantetheine</keyword>
<dbReference type="InterPro" id="IPR016036">
    <property type="entry name" value="Malonyl_transacylase_ACP-bd"/>
</dbReference>
<dbReference type="Gene3D" id="3.10.129.110">
    <property type="entry name" value="Polyketide synthase dehydratase"/>
    <property type="match status" value="3"/>
</dbReference>
<dbReference type="Proteomes" id="UP001379533">
    <property type="component" value="Chromosome"/>
</dbReference>
<sequence length="5959" mass="632443">MSIHSTASSYSAIADKYDDPANETSFWGRLARQAYERMVLLPEYRLVVDVGCGSGLALEHLQGRAPASTSFVGIEPAEQMRVIAKQRTAGGGRVDVRDGRFEELPLADASVDYLYSLWAFHWVNEPRRAAAELRRVLKPNAELDMWFVGLNTGWEFAQATGEVLLRYVDLETRLRSASMLASFDRESVDDLFSFLPSRGLTITEETETHFDTLERHWAWQIRSETFYTVIAPERREHFDNELREAIAKLGDERGVPYTRHSFHVRYRHRDSVSVTVPSWLSAVREREGEASAQRPLSLCTLTAANAQDLRAAATRLSALVSDGERDVHAVVEGAHGQGAHRAAVAFADAPTLAHDLRELGRKRAPRLSSTGVVKRRPVVAFLFSGQGAELAGVARELIETSPVFLAGIEACARHADPSIDGSLLDILLHDPERLRDDTINKVALFALQYALAHLWRSWGVHPNVVVGHSLGEYAAACVAGVFPLEDAVRLILGRGRAMRDHAAPGSMCAVQATAETTRPHLEARAGKVVISAFNGPDSLVLSGETAALQQVTDELGARGIKTTALPTAQAFHSPQMRPAVEPLRRSCEGVAHHTPHVSFVSTVDGGQEIAALDAEYWVRHMLEPVHFSAAVETLAKRGVTAYIEMGPRATLTHLVAQCLGEGPAAYLPSFSRDKDDDTSSCWTTLLTGLGTLHTQGVDVDWTAFSPAAAHHTVSITDATGAATEAAVHDASGGSLWQRQLLATAPVDRAEVARRLVRAEVEDILGSELHSPRAERTGLKELGLRSLQMVAVARRLSDRLEQRVSETIAFSRPNIEALARFVLETLELDEHAESNERVPARTAAGEDPIAIVGIGCRLPGGVADPDGFWALLEAGRETVEPLPAHRRSMAAWAEADQALALGVRASFVGDVAEFDEAFFGISSREAMRIDPTYRLLLEVCWEALENAGIVPGSLVGTSTGLFVGVGPSEYDAVRPRVAASLDIDAYSGLGTAPSIAVGRISFVLGLQGPSLAVDTACSSSLVALHLACQSLRSGECQMALAGGASLILSPGTFAWLASSNALSADGRCKTFSANADGYGRGEGGAVIVLKRYSQAQADGDRVWALVRGSAINHDGASSGLTVPNGRSQEALVKRALEDAGCAASSVAYVEAHGTGTPLGDPIEVEALRAVYGRERAASEPLFLGSAKTNLGHLEYAAGIAGLLKVVLSLRNGRIPAHLHAETLNPRIAWDEAPLAVPQAAVAWPAWNTPRRAGVSSFGLSGTNAHVIVEEAPAASHEISPMEADARAWPALLSGTTEAAVRAQAARLHAQLAAKPEEGFLDVCRSLATTRSHFEHRAVLVARDRSELMDALDALARGTANTNTVIGRDGGDGKVVFVFPGQGSQWAGMAVSLLETSAVFRAELEACARAFAPHVDWSLLDVLRGVEGAASLERVDVVQPALFAVMVSLAALWRSMGIEPDAVVGHSQGEIAAAYVAGALSLEDAAKVVTLRSRALTQLAGKGAMAAVELGVEALQPHLLPFGASLSVAAINSPQATIVSGEPDAIDALLRDLSAAGIFARKVRVDYASHSAHVDAVEAELARQLGDITAQPSRVPLFSTVTGTVLQGTELDAGYWYRNLRQTVRFADATRSLLASGHRFFVEASPHPVLNLALKQTIEGADAVVVGSLRRDEGDFARFLLSFAELSTRGRHMDWKAYFEPTGARRIPLPTYAFQRRRLWLDAPAAAHADVASAGLASAEHPLLGAAIAVADTNALLLTGRVSLAEHPWLAAHEVFGTVIVPGTAFVELALVAAHRAGLDRVEELVLEAPLVLPAEGAMLVQVSVGSPDERGQRALSIHARPEHADTAWTVHARGVLAAAVPAEAEAFTAKAWPPAGAQALALDGFYEGLARDGFGYGAAFQNLTAAYARGDERFAEVTLPEELAKDATRFGLHPALLDAALHALAVGSTIEGLPFAWSGVSLRAVGATTLRARLVRDASGSVALDLADAAGEPLARIESFTTRPASAEQLRAASSPQRDALFRVEWTTVATPDDAPDERWALVGPDAPYANLAALRHDLDEGAAPPDAVLVSFAPQIQAGVDTLHGATADALSLLQEWLSDERLTGCRLVLHTSGAVAPDPDEDVSDLVHAPLWGLVRTAQVENRQQAIVLVDTDDAEASQRVMFSASRAGAQVAVRDGRILVPALARLAQTAQAEHVLAPEGTVLITGGTGTLGTLLARHLVRVHGVKHLLLTSRRGADANGASELRAELEAEGASVTLAACDVADRAALEALLASVPAEHPLTAVVHAAGVLDDGVVGSLTPERLHTVLRAKVDAALHLHELTAGLDLSAFVLFSSLAGVLGTPGQSNYAAASAFLDALARHRTVRGLAGLAIDWGYWEQKSGMTAHLGEADLQRMARGGLRPLASEEGLASFDAALAGHGDTLVVARFDVAALTKQADSLHPMLRGLVRVRSPRAVAANTSVVSTSSMAQRLQTLSPEDQERDLLDLVRREVATVLGIASADVLEPHRPLQRLGLDSLMAVELRNRLSAATGLQLRVTLLFDHPTCAALARFLVSELRGPETQVPIAGAKVHAVDAAQDDPIVIVGMGCRYPGEVRSPEEFWQLLSGGYDVISSFPDNRGWDLEGLYDPDPDAVGKTYAREGGFLYDADQFDAAFFGISPREALAIDPQQRLLLEVSWEAFERAGIVPDDLQGTETGIFVGLMHNDYGRLSAPEELEGYVGMGSSAGVASGRIAYTFGLHGPTVTVDTTCSSSLVAIHLASQALRKGECSLALAGGVCVMPTASTFIAFSRQRGLAPDGRCKSFSAEANGASWSEGAGMLLLARLSDAKREGYPILAIVRGSAINQDGKSQGLTAPNGPAQERVILHALESAGLGPSDIDAVEAHGTGTSLGDPIEAQALLATYGRGRSADEPLWIGSLKSNMGHAQAAAGVGGVIKMVLAMQHGVLPETLHAQNPSPHIDWSSGTLQLLSEAVPWLQTGHPRRAGVSSFGISGTNAHVILEEAPAAEERSPSVTLTVLPLMVSAKSEAGLRAQASRLRAHLEIRTEQELTDVAYSLATTRSHFEHGATIVARGRADAVAALEALSEGRPASNVEMGRRAEAGKLGVLFTGQGSQRPGMGRALYETYGVFRDSLDTVCAYLDVELEVDDRPSLREVMFGEDASLLDETLYAQTALFALEVSQYRLLESWGVRPDFVLGHSIGELVAAHVSGILSLEDACKLVGARARLMQQLPRGGAMVAVQATESEVTAALGSKRASIAGLNAPMSTVVSGDEDAVLEVGRHFEAQGRKVTRLRVSHAFHSEHMEGMLEAYGRVAGSLTYGQPRMGVVSNVTGKLATEQELRSGEYWVRQVREAVRFSDGVRALDAQGVRTFLEVGPHAVLSALARECLVKESAAFLAVQRKGRDEVETMIGSLGALHGRGVRVDWSAYFAGAKHVELPTYAFQRERFWLDAPKKGRAKAGHPLVESIVRSAQSDEYVFTGRVSAGEQAWVGEHQIFGKTLVPGTALVELALSAAHHVGLEQLEELTLEVPMLAPSEIQISVGAADDTGRRPMALYGRDKGEAWTRHAIGTLASGAAPAASELRVWPPADATALPVEGVYERLRQAGYGYGPSFQGLRAVWQRGEELFAEVELAPEQETQGFLVHPALFDAALHALVVDAGAEVMLPFAWIGVRLFAVGARHLRVRIAHGAMHLADATGEPVLTVDSLVSRPVSAAQLAQAGSIDALSHLAWTEQSFAPQQEPAPDMVLAELTRGAEQGEIEAAHEAVQHALSRVQAWLAEERSATLVLVTRGAVSTNADEGVTNPAHAAVWGLVRSAQAENLGHRIVLVDTDGSEASRAALRGAVASGEAQMALRQGRCLVPKLAPAPKVAGRPSAWSETGTVLITGGTGSLGGLLARHLVRNHGVKHLLLTSRHAPAAADLQRDLEAAGATVTLAACDVADRSSLEALLATIPQAHPLTAVIHAAGVLDDGVFEGLTPERVQRVMRAKVDGAVHLEALTRSSDLSHFIVFSSVAGVLGGAGQASYAAANAFLDAFAQCHPGRVQSLAWGPWASDGGMTSHLTDADRRRIERAGLKPLSAEEGLELFDAATARADAALTVARFHHALRARTSPRTARNEATASSLKERWLALPPAERERAPLEMVRAEVAAVLGIASVGAIDPQRPLQELGLDSLMAVELRNRFATATGLRLQATLLFDHPTPEALARFLSRHVLGDDLGPAVYERAPIEPVEADPIAIVAIGCRYPGGVRTPDAFWQLLLEGREAITPFPDNRGWDLESLYDPNPDAKGTSYTREGGFLHDADLFDPAFFGISPRETLAIDPQQRLLLETTWEALERAGIEPGTLQGSQTGVFVGVMYNDYGQLSAPDDLEGYVGMGSSASVASGRIAYTFGLQGPTVTVDTACSSSLVAIHLACQALRRGECTRALAGGVTVMATPVAFIGFSRQRGLAPDGRCKPFSANADGVAWAEGAGMLLLERLSDAQRHGDPILAVLRGSAVNQDGKSQGLTAPNGPAQERVILQALDDARLAPRDIQVIEAHGTGTTLGDPIEAHALANTYGRAHAGDSPVWLGSLKSNFGHTQAAAGVGSIIKMVLAMQHGVLPKSLHAQNPSSHVDWSSSALQLLSDAVPWPKNGTPRRAGVSSFGISGTNAHVILEEAPTVAAEHTPRPVAPVLPLVVSAKSEASVRAQALQLRAHLELHPEHELTDVAYSLATTRAHFDYGATIAARDRAAALAGLDAIAEGHSVANVLLGRRAETGKLGVLFTGQGSQRPGMGRALYETYSVFRASFDAIDGHLEMTPSLREVTFGEDASLLDETLYAQTALFALEVSQYRLLESWGVRPDFVLGHSIGELVAAHVSGILSLEDACKLVGARARLMQQLPRGGAMVAVQATESEVTAALGSKRASVAGLNGPMSTVVSGDEDAVLEVGRHFEAQGRKVTRLRVSHAFHSEHMEGMLEAYGRVAGSLTYGQPRMGVVSNVTGKLATERELRSGEYWVRQVREAVRFSDGVRALDAQGVRTFLEVGPSAVLSALAQECLVNEDATFLAVQRKGRDEVETMIGSLGALHGRGVRVDWPAYFGPLAAQRVELPTYAFQRARFWLDAPKKGRAKAGHPLVESIVRSAQSDEYVFTGRVSPGEQAWVGEHQIFGKTLVPGTALVELALSAAHHVGLEQLEELTLEAPMHAPSEVQVSVGAVDESGRRPVALYGRRKGEAWTRHATGTLSSAGAPVAAELRVWPPAGATALPVEGVYERLRQAGYGYGPSFQGLRAAWRRGDELFAEVELAPEQETQGFLVHPALFDAALHALVVDAGAEVMLPFAWSGVRLLAVGARHLRVRIAHGAMHLADAAGEPVLTVDSLVSRPVSATQLAQAGVTDALSHLAWSVRAAGPDDPALDVVVAELTRAAGQDEIEAAHEAVQHALSRVQAWVTEERSATLVLVTQGAVSTNADEGVTNPAHAAVWGLVRSAQAENPGHRIVLVDIDGSEASRAALRGAVASGEAQMALRQGRCLVPKLAPARKAAGRPSAWSETGTVLITGGTGSLGGLLARHLVRTHGVKHLLLTSRRGIEADGASELRADLEAAGASVTMAACDAANRSSLEALLATIPQAHPLTAVIHAAGVLDDGVFEGLTPERVQHVMRAKVDGAVHLEALTRSSDLSHFIVFSSVAGVLGGAGQASYAAANAFLDAFAQCHPGRVQSLAWGPWASDGGMTSHLTDADRRRIERAGLKPLSAEEGLELFDAATARADAALTVARFHHALRARTSPRTARNEATASSLKERWLALPPAERERASLEMVRAEVAAVLGIASVGAIDPQTSLQMLGLDSLMAVELRNRLGARTGLRLPATVLFDHPSPAALTKLIRDKLLSDESPAAATAAELDRLENHLSALHANEALREALTIRLQTLLRKWSGAREANGGAEFTDKVDAANVDELLHILDQRFGEENVGSS</sequence>
<dbReference type="Gene3D" id="3.30.70.3290">
    <property type="match status" value="4"/>
</dbReference>
<dbReference type="Gene3D" id="3.40.50.150">
    <property type="entry name" value="Vaccinia Virus protein VP39"/>
    <property type="match status" value="1"/>
</dbReference>
<dbReference type="SMART" id="SM00822">
    <property type="entry name" value="PKS_KR"/>
    <property type="match status" value="3"/>
</dbReference>
<dbReference type="PROSITE" id="PS00012">
    <property type="entry name" value="PHOSPHOPANTETHEINE"/>
    <property type="match status" value="3"/>
</dbReference>
<dbReference type="SUPFAM" id="SSF55048">
    <property type="entry name" value="Probable ACP-binding domain of malonyl-CoA ACP transacylase"/>
    <property type="match status" value="4"/>
</dbReference>
<evidence type="ECO:0000259" key="7">
    <source>
        <dbReference type="PROSITE" id="PS52019"/>
    </source>
</evidence>
<keyword evidence="9" id="KW-1185">Reference proteome</keyword>
<dbReference type="InterPro" id="IPR055123">
    <property type="entry name" value="SpnB-like_Rossmann"/>
</dbReference>
<dbReference type="SUPFAM" id="SSF53901">
    <property type="entry name" value="Thiolase-like"/>
    <property type="match status" value="3"/>
</dbReference>
<protein>
    <submittedName>
        <fullName evidence="8">SDR family NAD(P)-dependent oxidoreductase</fullName>
    </submittedName>
</protein>
<dbReference type="InterPro" id="IPR020807">
    <property type="entry name" value="PKS_DH"/>
</dbReference>
<dbReference type="SMART" id="SM01294">
    <property type="entry name" value="PKS_PP_betabranch"/>
    <property type="match status" value="3"/>
</dbReference>
<dbReference type="InterPro" id="IPR042104">
    <property type="entry name" value="PKS_dehydratase_sf"/>
</dbReference>
<feature type="region of interest" description="N-terminal hotdog fold" evidence="4">
    <location>
        <begin position="5119"/>
        <end position="5236"/>
    </location>
</feature>
<dbReference type="InterPro" id="IPR020841">
    <property type="entry name" value="PKS_Beta-ketoAc_synthase_dom"/>
</dbReference>
<dbReference type="InterPro" id="IPR016035">
    <property type="entry name" value="Acyl_Trfase/lysoPLipase"/>
</dbReference>
<dbReference type="Pfam" id="PF00698">
    <property type="entry name" value="Acyl_transf_1"/>
    <property type="match status" value="4"/>
</dbReference>